<organism evidence="1 2">
    <name type="scientific">Ohtaekwangia koreensis</name>
    <dbReference type="NCBI Taxonomy" id="688867"/>
    <lineage>
        <taxon>Bacteria</taxon>
        <taxon>Pseudomonadati</taxon>
        <taxon>Bacteroidota</taxon>
        <taxon>Cytophagia</taxon>
        <taxon>Cytophagales</taxon>
        <taxon>Fulvivirgaceae</taxon>
        <taxon>Ohtaekwangia</taxon>
    </lineage>
</organism>
<sequence>MRLSYIVLFVTFISSVSFGQRPYNPGLKKELDSILYEDQRYRQLVFSDLLKTKTDSISEVYKIDKKYIVEHLMATMQKVDSANLVRVEAIIKQYGYPGKSLVGTPANEAAFYVIQHSNHIDQYIPVIKKAVEQNELSFTLYAMMLDRSLMYSGKEQIYGTQAKGFETIDRATGKKIFKMIIWPVQNPKTVNALRKKAGFDQTIEENAKRLGVEYEVLTLQQVKVMQGK</sequence>
<dbReference type="InterPro" id="IPR046732">
    <property type="entry name" value="DUF6624"/>
</dbReference>
<dbReference type="OrthoDB" id="1164858at2"/>
<dbReference type="RefSeq" id="WP_079690219.1">
    <property type="nucleotide sequence ID" value="NZ_FUZU01000005.1"/>
</dbReference>
<gene>
    <name evidence="1" type="ORF">SAMN05660236_5723</name>
</gene>
<accession>A0A1T5MLX4</accession>
<reference evidence="1 2" key="1">
    <citation type="submission" date="2017-02" db="EMBL/GenBank/DDBJ databases">
        <authorList>
            <person name="Peterson S.W."/>
        </authorList>
    </citation>
    <scope>NUCLEOTIDE SEQUENCE [LARGE SCALE GENOMIC DNA]</scope>
    <source>
        <strain evidence="1 2">DSM 25262</strain>
    </source>
</reference>
<proteinExistence type="predicted"/>
<dbReference type="Proteomes" id="UP000190961">
    <property type="component" value="Unassembled WGS sequence"/>
</dbReference>
<keyword evidence="2" id="KW-1185">Reference proteome</keyword>
<evidence type="ECO:0000313" key="1">
    <source>
        <dbReference type="EMBL" id="SKC88898.1"/>
    </source>
</evidence>
<protein>
    <submittedName>
        <fullName evidence="1">Uncharacterized protein</fullName>
    </submittedName>
</protein>
<dbReference type="STRING" id="688867.SAMN05660236_5723"/>
<name>A0A1T5MLX4_9BACT</name>
<dbReference type="AlphaFoldDB" id="A0A1T5MLX4"/>
<evidence type="ECO:0000313" key="2">
    <source>
        <dbReference type="Proteomes" id="UP000190961"/>
    </source>
</evidence>
<dbReference type="EMBL" id="FUZU01000005">
    <property type="protein sequence ID" value="SKC88898.1"/>
    <property type="molecule type" value="Genomic_DNA"/>
</dbReference>
<dbReference type="Pfam" id="PF20329">
    <property type="entry name" value="DUF6624"/>
    <property type="match status" value="1"/>
</dbReference>